<feature type="region of interest" description="Disordered" evidence="1">
    <location>
        <begin position="211"/>
        <end position="247"/>
    </location>
</feature>
<evidence type="ECO:0000313" key="5">
    <source>
        <dbReference type="Proteomes" id="UP001501759"/>
    </source>
</evidence>
<dbReference type="Pfam" id="PF03413">
    <property type="entry name" value="PepSY"/>
    <property type="match status" value="2"/>
</dbReference>
<organism evidence="4 5">
    <name type="scientific">Streptomyces siamensis</name>
    <dbReference type="NCBI Taxonomy" id="1274986"/>
    <lineage>
        <taxon>Bacteria</taxon>
        <taxon>Bacillati</taxon>
        <taxon>Actinomycetota</taxon>
        <taxon>Actinomycetes</taxon>
        <taxon>Kitasatosporales</taxon>
        <taxon>Streptomycetaceae</taxon>
        <taxon>Streptomyces</taxon>
    </lineage>
</organism>
<dbReference type="Gene3D" id="3.10.450.40">
    <property type="match status" value="2"/>
</dbReference>
<accession>A0ABP9JH67</accession>
<evidence type="ECO:0000256" key="2">
    <source>
        <dbReference type="SAM" id="SignalP"/>
    </source>
</evidence>
<feature type="domain" description="PepSY" evidence="3">
    <location>
        <begin position="159"/>
        <end position="213"/>
    </location>
</feature>
<feature type="domain" description="PepSY" evidence="3">
    <location>
        <begin position="88"/>
        <end position="138"/>
    </location>
</feature>
<sequence length="247" mass="25645">MKALKRPLTGRHRMLAAALAATALLGGGAAATAVAVADDRHDGTRTTAGGTLASHHDDNGRTDEGRDDSGHHRVVVDGTDVDLKFAAEVAAKSVAGTVTEVELGGHAGRTVWKVEVVDAAGVERDVTVDAGDGRILGIGVDRDRDDDTRARTAGADLGRAVDAALGAVDGTAVSAELDDHEGGTVGWHVDVVDSAGLEHEIGVDARTGAVVSKRVDDDRHRSGGDRHRSGDDDHDRDDDHGHGHRRD</sequence>
<dbReference type="Proteomes" id="UP001501759">
    <property type="component" value="Unassembled WGS sequence"/>
</dbReference>
<keyword evidence="5" id="KW-1185">Reference proteome</keyword>
<keyword evidence="2" id="KW-0732">Signal</keyword>
<feature type="compositionally biased region" description="Basic and acidic residues" evidence="1">
    <location>
        <begin position="213"/>
        <end position="241"/>
    </location>
</feature>
<feature type="chain" id="PRO_5045395843" description="PepSY domain-containing protein" evidence="2">
    <location>
        <begin position="32"/>
        <end position="247"/>
    </location>
</feature>
<reference evidence="5" key="1">
    <citation type="journal article" date="2019" name="Int. J. Syst. Evol. Microbiol.">
        <title>The Global Catalogue of Microorganisms (GCM) 10K type strain sequencing project: providing services to taxonomists for standard genome sequencing and annotation.</title>
        <authorList>
            <consortium name="The Broad Institute Genomics Platform"/>
            <consortium name="The Broad Institute Genome Sequencing Center for Infectious Disease"/>
            <person name="Wu L."/>
            <person name="Ma J."/>
        </authorList>
    </citation>
    <scope>NUCLEOTIDE SEQUENCE [LARGE SCALE GENOMIC DNA]</scope>
    <source>
        <strain evidence="5">JCM 18409</strain>
    </source>
</reference>
<evidence type="ECO:0000256" key="1">
    <source>
        <dbReference type="SAM" id="MobiDB-lite"/>
    </source>
</evidence>
<feature type="compositionally biased region" description="Basic and acidic residues" evidence="1">
    <location>
        <begin position="54"/>
        <end position="73"/>
    </location>
</feature>
<feature type="region of interest" description="Disordered" evidence="1">
    <location>
        <begin position="40"/>
        <end position="73"/>
    </location>
</feature>
<protein>
    <recommendedName>
        <fullName evidence="3">PepSY domain-containing protein</fullName>
    </recommendedName>
</protein>
<evidence type="ECO:0000259" key="3">
    <source>
        <dbReference type="Pfam" id="PF03413"/>
    </source>
</evidence>
<name>A0ABP9JH67_9ACTN</name>
<evidence type="ECO:0000313" key="4">
    <source>
        <dbReference type="EMBL" id="GAA5032010.1"/>
    </source>
</evidence>
<feature type="signal peptide" evidence="2">
    <location>
        <begin position="1"/>
        <end position="31"/>
    </location>
</feature>
<gene>
    <name evidence="4" type="ORF">GCM10023335_74020</name>
</gene>
<comment type="caution">
    <text evidence="4">The sequence shown here is derived from an EMBL/GenBank/DDBJ whole genome shotgun (WGS) entry which is preliminary data.</text>
</comment>
<dbReference type="EMBL" id="BAABKB010000037">
    <property type="protein sequence ID" value="GAA5032010.1"/>
    <property type="molecule type" value="Genomic_DNA"/>
</dbReference>
<dbReference type="RefSeq" id="WP_345657197.1">
    <property type="nucleotide sequence ID" value="NZ_BAABKB010000037.1"/>
</dbReference>
<dbReference type="InterPro" id="IPR025711">
    <property type="entry name" value="PepSY"/>
</dbReference>
<proteinExistence type="predicted"/>